<dbReference type="HOGENOM" id="CLU_058050_3_0_7"/>
<dbReference type="PATRIC" id="fig|1429438.4.peg.6908"/>
<dbReference type="SUPFAM" id="SSF56176">
    <property type="entry name" value="FAD-binding/transporter-associated domain-like"/>
    <property type="match status" value="1"/>
</dbReference>
<reference evidence="5 6" key="1">
    <citation type="journal article" date="2014" name="Nature">
        <title>An environmental bacterial taxon with a large and distinct metabolic repertoire.</title>
        <authorList>
            <person name="Wilson M.C."/>
            <person name="Mori T."/>
            <person name="Ruckert C."/>
            <person name="Uria A.R."/>
            <person name="Helf M.J."/>
            <person name="Takada K."/>
            <person name="Gernert C."/>
            <person name="Steffens U.A."/>
            <person name="Heycke N."/>
            <person name="Schmitt S."/>
            <person name="Rinke C."/>
            <person name="Helfrich E.J."/>
            <person name="Brachmann A.O."/>
            <person name="Gurgui C."/>
            <person name="Wakimoto T."/>
            <person name="Kracht M."/>
            <person name="Crusemann M."/>
            <person name="Hentschel U."/>
            <person name="Abe I."/>
            <person name="Matsunaga S."/>
            <person name="Kalinowski J."/>
            <person name="Takeyama H."/>
            <person name="Piel J."/>
        </authorList>
    </citation>
    <scope>NUCLEOTIDE SEQUENCE [LARGE SCALE GENOMIC DNA]</scope>
    <source>
        <strain evidence="6">TSY1</strain>
    </source>
</reference>
<dbReference type="PANTHER" id="PTHR42659">
    <property type="entry name" value="XANTHINE DEHYDROGENASE SUBUNIT C-RELATED"/>
    <property type="match status" value="1"/>
</dbReference>
<dbReference type="Gene3D" id="3.30.43.10">
    <property type="entry name" value="Uridine Diphospho-n-acetylenolpyruvylglucosamine Reductase, domain 2"/>
    <property type="match status" value="1"/>
</dbReference>
<organism evidence="5 6">
    <name type="scientific">Entotheonella factor</name>
    <dbReference type="NCBI Taxonomy" id="1429438"/>
    <lineage>
        <taxon>Bacteria</taxon>
        <taxon>Pseudomonadati</taxon>
        <taxon>Nitrospinota/Tectimicrobiota group</taxon>
        <taxon>Candidatus Tectimicrobiota</taxon>
        <taxon>Candidatus Entotheonellia</taxon>
        <taxon>Candidatus Entotheonellales</taxon>
        <taxon>Candidatus Entotheonellaceae</taxon>
        <taxon>Candidatus Entotheonella</taxon>
    </lineage>
</organism>
<sequence length="292" mass="31595">MKPAPFDYYAPSSVDEALALLAEHGDDAKLLAGGQSLMPMMNMRLATPQVVVDINRIDGLAGIAQASDGGLTIGAMTRQRTVERSDEVRQRCPLLTDAMPWLGHFQIRNRGTIGGSVVHADPAAELPAVMVAMEAELVLRSAERERVVPADEFFVTFLTTATEPDELLTEIRLPAWSAAWGWDIQEVSRRQGDFAMVGSVAMVQVDEAETCRAARLVLFGVGETPVRVASAEARMVGQRLDDALLQEVADIVTEALEPEGDIHASATYRKEVGGVMARRTLQQARQRAAGAS</sequence>
<dbReference type="InterPro" id="IPR036683">
    <property type="entry name" value="CO_DH_flav_C_dom_sf"/>
</dbReference>
<dbReference type="PROSITE" id="PS51387">
    <property type="entry name" value="FAD_PCMH"/>
    <property type="match status" value="1"/>
</dbReference>
<proteinExistence type="predicted"/>
<dbReference type="InterPro" id="IPR005107">
    <property type="entry name" value="CO_DH_flav_C"/>
</dbReference>
<dbReference type="SMART" id="SM01092">
    <property type="entry name" value="CO_deh_flav_C"/>
    <property type="match status" value="1"/>
</dbReference>
<keyword evidence="2" id="KW-0274">FAD</keyword>
<protein>
    <recommendedName>
        <fullName evidence="4">FAD-binding PCMH-type domain-containing protein</fullName>
    </recommendedName>
</protein>
<keyword evidence="1" id="KW-0285">Flavoprotein</keyword>
<dbReference type="GO" id="GO:0071949">
    <property type="term" value="F:FAD binding"/>
    <property type="evidence" value="ECO:0007669"/>
    <property type="project" value="InterPro"/>
</dbReference>
<evidence type="ECO:0000256" key="3">
    <source>
        <dbReference type="ARBA" id="ARBA00023002"/>
    </source>
</evidence>
<dbReference type="Gene3D" id="3.30.390.50">
    <property type="entry name" value="CO dehydrogenase flavoprotein, C-terminal domain"/>
    <property type="match status" value="1"/>
</dbReference>
<dbReference type="SUPFAM" id="SSF55447">
    <property type="entry name" value="CO dehydrogenase flavoprotein C-terminal domain-like"/>
    <property type="match status" value="1"/>
</dbReference>
<evidence type="ECO:0000313" key="6">
    <source>
        <dbReference type="Proteomes" id="UP000019141"/>
    </source>
</evidence>
<accession>W4L9I1</accession>
<evidence type="ECO:0000259" key="4">
    <source>
        <dbReference type="PROSITE" id="PS51387"/>
    </source>
</evidence>
<comment type="caution">
    <text evidence="5">The sequence shown here is derived from an EMBL/GenBank/DDBJ whole genome shotgun (WGS) entry which is preliminary data.</text>
</comment>
<dbReference type="InterPro" id="IPR016167">
    <property type="entry name" value="FAD-bd_PCMH_sub1"/>
</dbReference>
<dbReference type="AlphaFoldDB" id="W4L9I1"/>
<name>W4L9I1_ENTF1</name>
<dbReference type="Pfam" id="PF03450">
    <property type="entry name" value="CO_deh_flav_C"/>
    <property type="match status" value="1"/>
</dbReference>
<evidence type="ECO:0000256" key="2">
    <source>
        <dbReference type="ARBA" id="ARBA00022827"/>
    </source>
</evidence>
<keyword evidence="3" id="KW-0560">Oxidoreductase</keyword>
<dbReference type="Gene3D" id="3.30.465.10">
    <property type="match status" value="1"/>
</dbReference>
<dbReference type="Pfam" id="PF00941">
    <property type="entry name" value="FAD_binding_5"/>
    <property type="match status" value="1"/>
</dbReference>
<dbReference type="InterPro" id="IPR016166">
    <property type="entry name" value="FAD-bd_PCMH"/>
</dbReference>
<dbReference type="InterPro" id="IPR051312">
    <property type="entry name" value="Diverse_Substr_Oxidored"/>
</dbReference>
<gene>
    <name evidence="5" type="ORF">ETSY1_36770</name>
</gene>
<evidence type="ECO:0000313" key="5">
    <source>
        <dbReference type="EMBL" id="ETW93996.1"/>
    </source>
</evidence>
<dbReference type="PANTHER" id="PTHR42659:SF2">
    <property type="entry name" value="XANTHINE DEHYDROGENASE SUBUNIT C-RELATED"/>
    <property type="match status" value="1"/>
</dbReference>
<dbReference type="InterPro" id="IPR016169">
    <property type="entry name" value="FAD-bd_PCMH_sub2"/>
</dbReference>
<feature type="domain" description="FAD-binding PCMH-type" evidence="4">
    <location>
        <begin position="1"/>
        <end position="178"/>
    </location>
</feature>
<keyword evidence="6" id="KW-1185">Reference proteome</keyword>
<dbReference type="GO" id="GO:0016491">
    <property type="term" value="F:oxidoreductase activity"/>
    <property type="evidence" value="ECO:0007669"/>
    <property type="project" value="UniProtKB-KW"/>
</dbReference>
<evidence type="ECO:0000256" key="1">
    <source>
        <dbReference type="ARBA" id="ARBA00022630"/>
    </source>
</evidence>
<dbReference type="EMBL" id="AZHW01001134">
    <property type="protein sequence ID" value="ETW93996.1"/>
    <property type="molecule type" value="Genomic_DNA"/>
</dbReference>
<dbReference type="Proteomes" id="UP000019141">
    <property type="component" value="Unassembled WGS sequence"/>
</dbReference>
<dbReference type="InterPro" id="IPR036318">
    <property type="entry name" value="FAD-bd_PCMH-like_sf"/>
</dbReference>
<dbReference type="InterPro" id="IPR002346">
    <property type="entry name" value="Mopterin_DH_FAD-bd"/>
</dbReference>